<comment type="caution">
    <text evidence="1">The sequence shown here is derived from an EMBL/GenBank/DDBJ whole genome shotgun (WGS) entry which is preliminary data.</text>
</comment>
<accession>A0ABR2S0F3</accession>
<reference evidence="1 2" key="1">
    <citation type="journal article" date="2024" name="G3 (Bethesda)">
        <title>Genome assembly of Hibiscus sabdariffa L. provides insights into metabolisms of medicinal natural products.</title>
        <authorList>
            <person name="Kim T."/>
        </authorList>
    </citation>
    <scope>NUCLEOTIDE SEQUENCE [LARGE SCALE GENOMIC DNA]</scope>
    <source>
        <strain evidence="1">TK-2024</strain>
        <tissue evidence="1">Old leaves</tissue>
    </source>
</reference>
<gene>
    <name evidence="1" type="ORF">V6N11_001400</name>
</gene>
<name>A0ABR2S0F3_9ROSI</name>
<evidence type="ECO:0008006" key="3">
    <source>
        <dbReference type="Google" id="ProtNLM"/>
    </source>
</evidence>
<keyword evidence="2" id="KW-1185">Reference proteome</keyword>
<organism evidence="1 2">
    <name type="scientific">Hibiscus sabdariffa</name>
    <name type="common">roselle</name>
    <dbReference type="NCBI Taxonomy" id="183260"/>
    <lineage>
        <taxon>Eukaryota</taxon>
        <taxon>Viridiplantae</taxon>
        <taxon>Streptophyta</taxon>
        <taxon>Embryophyta</taxon>
        <taxon>Tracheophyta</taxon>
        <taxon>Spermatophyta</taxon>
        <taxon>Magnoliopsida</taxon>
        <taxon>eudicotyledons</taxon>
        <taxon>Gunneridae</taxon>
        <taxon>Pentapetalae</taxon>
        <taxon>rosids</taxon>
        <taxon>malvids</taxon>
        <taxon>Malvales</taxon>
        <taxon>Malvaceae</taxon>
        <taxon>Malvoideae</taxon>
        <taxon>Hibiscus</taxon>
    </lineage>
</organism>
<protein>
    <recommendedName>
        <fullName evidence="3">Reverse transcriptase zinc-binding domain-containing protein</fullName>
    </recommendedName>
</protein>
<evidence type="ECO:0000313" key="2">
    <source>
        <dbReference type="Proteomes" id="UP001396334"/>
    </source>
</evidence>
<proteinExistence type="predicted"/>
<dbReference type="Proteomes" id="UP001396334">
    <property type="component" value="Unassembled WGS sequence"/>
</dbReference>
<evidence type="ECO:0000313" key="1">
    <source>
        <dbReference type="EMBL" id="KAK9018424.1"/>
    </source>
</evidence>
<dbReference type="EMBL" id="JBBPBN010000019">
    <property type="protein sequence ID" value="KAK9018424.1"/>
    <property type="molecule type" value="Genomic_DNA"/>
</dbReference>
<sequence length="138" mass="15713">MVYSNGDWHWSVISNLVPHHIALNLVATMPHVPGGGCDITGWATEASRKFSVRSAYQLRVGPSVGVPDHVWSVISKYRGLPRIHMFLWTICNNRILINAIWLQLIQPNKVQEFVTVDMQSWILKYLQDPAYFPIQSGD</sequence>